<evidence type="ECO:0000256" key="1">
    <source>
        <dbReference type="SAM" id="MobiDB-lite"/>
    </source>
</evidence>
<name>A0ABN9T0I3_9DINO</name>
<dbReference type="PANTHER" id="PTHR12722:SF0">
    <property type="entry name" value="PROTEIN FAM50A"/>
    <property type="match status" value="1"/>
</dbReference>
<gene>
    <name evidence="2" type="ORF">PCOR1329_LOCUS34380</name>
</gene>
<proteinExistence type="predicted"/>
<dbReference type="EMBL" id="CAUYUJ010014223">
    <property type="protein sequence ID" value="CAK0838432.1"/>
    <property type="molecule type" value="Genomic_DNA"/>
</dbReference>
<dbReference type="PANTHER" id="PTHR12722">
    <property type="entry name" value="XAP-5 PROTEIN-RELATED"/>
    <property type="match status" value="1"/>
</dbReference>
<dbReference type="Proteomes" id="UP001189429">
    <property type="component" value="Unassembled WGS sequence"/>
</dbReference>
<feature type="non-terminal residue" evidence="2">
    <location>
        <position position="179"/>
    </location>
</feature>
<comment type="caution">
    <text evidence="2">The sequence shown here is derived from an EMBL/GenBank/DDBJ whole genome shotgun (WGS) entry which is preliminary data.</text>
</comment>
<protein>
    <submittedName>
        <fullName evidence="2">Uncharacterized protein</fullName>
    </submittedName>
</protein>
<keyword evidence="3" id="KW-1185">Reference proteome</keyword>
<evidence type="ECO:0000313" key="3">
    <source>
        <dbReference type="Proteomes" id="UP001189429"/>
    </source>
</evidence>
<evidence type="ECO:0000313" key="2">
    <source>
        <dbReference type="EMBL" id="CAK0838432.1"/>
    </source>
</evidence>
<dbReference type="InterPro" id="IPR007005">
    <property type="entry name" value="XAP5"/>
</dbReference>
<feature type="compositionally biased region" description="Acidic residues" evidence="1">
    <location>
        <begin position="137"/>
        <end position="156"/>
    </location>
</feature>
<sequence length="179" mass="19868">MSGEGAKALEMVRAYETGNDVRQIVACSEGGRAFRLLKRREENKTLVQNEMQNIENETKKRKFASIDQKFGGSSADDLEEEFKRQTVGLISVAEFKAKRQAIDDLIAGVQAKGKGDKHIRLQRKVNGNKLSFKDPDADSDEEGEKDEADSASDEDGEKASSSRRKAFGKDPSVNTSFLY</sequence>
<accession>A0ABN9T0I3</accession>
<organism evidence="2 3">
    <name type="scientific">Prorocentrum cordatum</name>
    <dbReference type="NCBI Taxonomy" id="2364126"/>
    <lineage>
        <taxon>Eukaryota</taxon>
        <taxon>Sar</taxon>
        <taxon>Alveolata</taxon>
        <taxon>Dinophyceae</taxon>
        <taxon>Prorocentrales</taxon>
        <taxon>Prorocentraceae</taxon>
        <taxon>Prorocentrum</taxon>
    </lineage>
</organism>
<reference evidence="2" key="1">
    <citation type="submission" date="2023-10" db="EMBL/GenBank/DDBJ databases">
        <authorList>
            <person name="Chen Y."/>
            <person name="Shah S."/>
            <person name="Dougan E. K."/>
            <person name="Thang M."/>
            <person name="Chan C."/>
        </authorList>
    </citation>
    <scope>NUCLEOTIDE SEQUENCE [LARGE SCALE GENOMIC DNA]</scope>
</reference>
<feature type="region of interest" description="Disordered" evidence="1">
    <location>
        <begin position="112"/>
        <end position="179"/>
    </location>
</feature>